<keyword evidence="1" id="KW-0560">Oxidoreductase</keyword>
<dbReference type="GO" id="GO:0005634">
    <property type="term" value="C:nucleus"/>
    <property type="evidence" value="ECO:0007669"/>
    <property type="project" value="UniProtKB-SubCell"/>
</dbReference>
<keyword evidence="9" id="KW-1185">Reference proteome</keyword>
<comment type="function">
    <text evidence="3">Required for the assembly of the mitochondrial membrane respiratory chain NADH dehydrogenase (Complex I). Involved in mid-late stages of complex I assembly.</text>
</comment>
<evidence type="ECO:0000259" key="6">
    <source>
        <dbReference type="PROSITE" id="PS51029"/>
    </source>
</evidence>
<dbReference type="PROSITE" id="PS51029">
    <property type="entry name" value="MADF"/>
    <property type="match status" value="1"/>
</dbReference>
<feature type="domain" description="MADF" evidence="6">
    <location>
        <begin position="13"/>
        <end position="102"/>
    </location>
</feature>
<feature type="compositionally biased region" description="Low complexity" evidence="5">
    <location>
        <begin position="210"/>
        <end position="226"/>
    </location>
</feature>
<dbReference type="GO" id="GO:0005739">
    <property type="term" value="C:mitochondrion"/>
    <property type="evidence" value="ECO:0007669"/>
    <property type="project" value="GOC"/>
</dbReference>
<dbReference type="PANTHER" id="PTHR13847:SF287">
    <property type="entry name" value="FAD-DEPENDENT OXIDOREDUCTASE DOMAIN-CONTAINING PROTEIN 1"/>
    <property type="match status" value="1"/>
</dbReference>
<feature type="domain" description="BESS" evidence="7">
    <location>
        <begin position="275"/>
        <end position="314"/>
    </location>
</feature>
<dbReference type="AlphaFoldDB" id="A0AAW2FQK2"/>
<protein>
    <recommendedName>
        <fullName evidence="2">FAD-dependent oxidoreductase domain-containing protein 1</fullName>
    </recommendedName>
</protein>
<dbReference type="GO" id="GO:0032981">
    <property type="term" value="P:mitochondrial respiratory chain complex I assembly"/>
    <property type="evidence" value="ECO:0007669"/>
    <property type="project" value="TreeGrafter"/>
</dbReference>
<evidence type="ECO:0000256" key="4">
    <source>
        <dbReference type="PROSITE-ProRule" id="PRU00371"/>
    </source>
</evidence>
<evidence type="ECO:0000313" key="8">
    <source>
        <dbReference type="EMBL" id="KAL0117677.1"/>
    </source>
</evidence>
<name>A0AAW2FQK2_9HYME</name>
<dbReference type="InterPro" id="IPR036188">
    <property type="entry name" value="FAD/NAD-bd_sf"/>
</dbReference>
<dbReference type="PROSITE" id="PS51031">
    <property type="entry name" value="BESS"/>
    <property type="match status" value="1"/>
</dbReference>
<reference evidence="8 9" key="1">
    <citation type="submission" date="2023-03" db="EMBL/GenBank/DDBJ databases">
        <title>High recombination rates correlate with genetic variation in Cardiocondyla obscurior ants.</title>
        <authorList>
            <person name="Errbii M."/>
        </authorList>
    </citation>
    <scope>NUCLEOTIDE SEQUENCE [LARGE SCALE GENOMIC DNA]</scope>
    <source>
        <strain evidence="8">Alpha-2009</strain>
        <tissue evidence="8">Whole body</tissue>
    </source>
</reference>
<dbReference type="Gene3D" id="3.50.50.60">
    <property type="entry name" value="FAD/NAD(P)-binding domain"/>
    <property type="match status" value="1"/>
</dbReference>
<evidence type="ECO:0000313" key="9">
    <source>
        <dbReference type="Proteomes" id="UP001430953"/>
    </source>
</evidence>
<evidence type="ECO:0000259" key="7">
    <source>
        <dbReference type="PROSITE" id="PS51031"/>
    </source>
</evidence>
<evidence type="ECO:0000256" key="2">
    <source>
        <dbReference type="ARBA" id="ARBA00039785"/>
    </source>
</evidence>
<dbReference type="InterPro" id="IPR004210">
    <property type="entry name" value="BESS_motif"/>
</dbReference>
<gene>
    <name evidence="8" type="ORF">PUN28_008824</name>
</gene>
<comment type="subcellular location">
    <subcellularLocation>
        <location evidence="4">Nucleus</location>
    </subcellularLocation>
</comment>
<keyword evidence="4" id="KW-0539">Nucleus</keyword>
<dbReference type="Pfam" id="PF10545">
    <property type="entry name" value="MADF_DNA_bdg"/>
    <property type="match status" value="1"/>
</dbReference>
<comment type="caution">
    <text evidence="8">The sequence shown here is derived from an EMBL/GenBank/DDBJ whole genome shotgun (WGS) entry which is preliminary data.</text>
</comment>
<dbReference type="Gene3D" id="3.30.9.10">
    <property type="entry name" value="D-Amino Acid Oxidase, subunit A, domain 2"/>
    <property type="match status" value="1"/>
</dbReference>
<evidence type="ECO:0000256" key="5">
    <source>
        <dbReference type="SAM" id="MobiDB-lite"/>
    </source>
</evidence>
<dbReference type="Pfam" id="PF01266">
    <property type="entry name" value="DAO"/>
    <property type="match status" value="1"/>
</dbReference>
<dbReference type="InterPro" id="IPR006578">
    <property type="entry name" value="MADF-dom"/>
</dbReference>
<dbReference type="GO" id="GO:0016491">
    <property type="term" value="F:oxidoreductase activity"/>
    <property type="evidence" value="ECO:0007669"/>
    <property type="project" value="UniProtKB-KW"/>
</dbReference>
<dbReference type="PANTHER" id="PTHR13847">
    <property type="entry name" value="SARCOSINE DEHYDROGENASE-RELATED"/>
    <property type="match status" value="1"/>
</dbReference>
<dbReference type="InterPro" id="IPR006076">
    <property type="entry name" value="FAD-dep_OxRdtase"/>
</dbReference>
<dbReference type="SMART" id="SM00595">
    <property type="entry name" value="MADF"/>
    <property type="match status" value="1"/>
</dbReference>
<dbReference type="FunFam" id="3.30.9.10:FF:000026">
    <property type="entry name" value="FAD-dependent oxidoreductase domain-containing protein 1"/>
    <property type="match status" value="1"/>
</dbReference>
<accession>A0AAW2FQK2</accession>
<proteinExistence type="predicted"/>
<sequence length="818" mass="92717">MTVPPDSYQISLNIIEAIKQHPVLYCTEVKGLPVKLQEFKQKVWKRIADELGLDATWIRLKWKNLRDTYCRILKCKNKTEEGVRRKKWIFEDHLNFIKYPYETDYEPQCIELTKEYIEEINSGEVTAEGLLEQLEDRNNEDYTEYLEVLEETTADPVMFLSDAIETFDKNKRFITEDVATEEEFTEQLDDYVEVQSKYRKTHSKRLKTDPSPSKSSNFNVSKKSPVKKNASVLNTNRVTNPIFLTNLPITNISTTPIKGLNSAKNTEQAYLAPESKSIDLFFDSMAQTVKKLPPKAQADIKMHICKLITEAEIQYSGQNLPQTTQQFIAPPGTIPKLSSEIKSNDDSMKYKTFVDTVTSGQRMLKHLKRDWNLLKRIVSPNREFSDFEKLYKGPEIIPQQCDVLIIGGGAIGSSIAYWLKQKVHREEFKVVVIEKDPTYAKASTTLSVGGLRQQFSLEENIYMSLYGAEFLRNINEHLSIPDEPPIDVNFHPYGYLVLATEEGAETLTRNSELQNSLGAKNIVLTPDKLKRTFPWINTDGIAAGCLGLEKEGWFDPWSLLCAFKKKAIHLGAQYINAEAKAFQYRSLSGFCDRDMNPAKKLDKVVIKTNDGEIRTIRFALGIIAAGAFSGDVAELADIGTGEGLLSVPLPVVPRKRYVYCVHCPDGPGLNTPLVIDPSGAYFRRDGLGGNYICGKSPEPDEEPSIENLDVDHEFFDNKVWPLLAQRVPTFENLKVKSSWAGFYEYNTFDENGIIGQHPYHDHIFIATGFSGHGIQKAPAVGRAMSELILNHRFLTIDLSKLSFTRFLTSEPMKEANVF</sequence>
<feature type="region of interest" description="Disordered" evidence="5">
    <location>
        <begin position="201"/>
        <end position="226"/>
    </location>
</feature>
<dbReference type="GO" id="GO:0003677">
    <property type="term" value="F:DNA binding"/>
    <property type="evidence" value="ECO:0007669"/>
    <property type="project" value="InterPro"/>
</dbReference>
<evidence type="ECO:0000256" key="1">
    <source>
        <dbReference type="ARBA" id="ARBA00023002"/>
    </source>
</evidence>
<evidence type="ECO:0000256" key="3">
    <source>
        <dbReference type="ARBA" id="ARBA00046185"/>
    </source>
</evidence>
<dbReference type="EMBL" id="JADYXP020000008">
    <property type="protein sequence ID" value="KAL0117677.1"/>
    <property type="molecule type" value="Genomic_DNA"/>
</dbReference>
<dbReference type="Pfam" id="PF02944">
    <property type="entry name" value="BESS"/>
    <property type="match status" value="1"/>
</dbReference>
<organism evidence="8 9">
    <name type="scientific">Cardiocondyla obscurior</name>
    <dbReference type="NCBI Taxonomy" id="286306"/>
    <lineage>
        <taxon>Eukaryota</taxon>
        <taxon>Metazoa</taxon>
        <taxon>Ecdysozoa</taxon>
        <taxon>Arthropoda</taxon>
        <taxon>Hexapoda</taxon>
        <taxon>Insecta</taxon>
        <taxon>Pterygota</taxon>
        <taxon>Neoptera</taxon>
        <taxon>Endopterygota</taxon>
        <taxon>Hymenoptera</taxon>
        <taxon>Apocrita</taxon>
        <taxon>Aculeata</taxon>
        <taxon>Formicoidea</taxon>
        <taxon>Formicidae</taxon>
        <taxon>Myrmicinae</taxon>
        <taxon>Cardiocondyla</taxon>
    </lineage>
</organism>
<dbReference type="Proteomes" id="UP001430953">
    <property type="component" value="Unassembled WGS sequence"/>
</dbReference>
<dbReference type="SUPFAM" id="SSF51905">
    <property type="entry name" value="FAD/NAD(P)-binding domain"/>
    <property type="match status" value="1"/>
</dbReference>